<evidence type="ECO:0000256" key="8">
    <source>
        <dbReference type="PIRSR" id="PIRSR618044-2"/>
    </source>
</evidence>
<keyword evidence="3" id="KW-0378">Hydrolase</keyword>
<feature type="active site" description="Acyl-ester intermediate" evidence="7">
    <location>
        <position position="100"/>
    </location>
</feature>
<evidence type="ECO:0000256" key="10">
    <source>
        <dbReference type="SAM" id="Phobius"/>
    </source>
</evidence>
<dbReference type="Pfam" id="PF00768">
    <property type="entry name" value="Peptidase_S11"/>
    <property type="match status" value="1"/>
</dbReference>
<keyword evidence="6" id="KW-0961">Cell wall biogenesis/degradation</keyword>
<evidence type="ECO:0000256" key="1">
    <source>
        <dbReference type="ARBA" id="ARBA00007164"/>
    </source>
</evidence>
<evidence type="ECO:0000256" key="3">
    <source>
        <dbReference type="ARBA" id="ARBA00022801"/>
    </source>
</evidence>
<dbReference type="AlphaFoldDB" id="A0A2M8ER62"/>
<reference evidence="13" key="1">
    <citation type="submission" date="2017-09" db="EMBL/GenBank/DDBJ databases">
        <title>Depth-based differentiation of microbial function through sediment-hosted aquifers and enrichment of novel symbionts in the deep terrestrial subsurface.</title>
        <authorList>
            <person name="Probst A.J."/>
            <person name="Ladd B."/>
            <person name="Jarett J.K."/>
            <person name="Geller-Mcgrath D.E."/>
            <person name="Sieber C.M.K."/>
            <person name="Emerson J.B."/>
            <person name="Anantharaman K."/>
            <person name="Thomas B.C."/>
            <person name="Malmstrom R."/>
            <person name="Stieglmeier M."/>
            <person name="Klingl A."/>
            <person name="Woyke T."/>
            <person name="Ryan C.M."/>
            <person name="Banfield J.F."/>
        </authorList>
    </citation>
    <scope>NUCLEOTIDE SEQUENCE [LARGE SCALE GENOMIC DNA]</scope>
</reference>
<dbReference type="SUPFAM" id="SSF56601">
    <property type="entry name" value="beta-lactamase/transpeptidase-like"/>
    <property type="match status" value="1"/>
</dbReference>
<keyword evidence="5" id="KW-0573">Peptidoglycan synthesis</keyword>
<dbReference type="GO" id="GO:0009252">
    <property type="term" value="P:peptidoglycan biosynthetic process"/>
    <property type="evidence" value="ECO:0007669"/>
    <property type="project" value="UniProtKB-KW"/>
</dbReference>
<accession>A0A2M8ER62</accession>
<feature type="transmembrane region" description="Helical" evidence="10">
    <location>
        <begin position="6"/>
        <end position="26"/>
    </location>
</feature>
<dbReference type="Gene3D" id="3.40.710.10">
    <property type="entry name" value="DD-peptidase/beta-lactamase superfamily"/>
    <property type="match status" value="1"/>
</dbReference>
<keyword evidence="4" id="KW-0133">Cell shape</keyword>
<sequence length="313" mass="34950">MKWQNSIQYFLIVIFFGFLGWVFFYFHPLQNRNLFPGRQKLTALEFEVKNPFTQKQEAQIPKISPFENIRLEAKAAYVFDASNNQSVFELNSEMQLPLASLTKIMTALIAKENLPPYLLITISKEAVLQEGDAGFKVGEQWIISELIDAMLISSSNDAAFAFAEEFDNNFNGDFVSLMSRKAKEIGLTQTYFLNATGLDLSKNTSGAYGSAKDIAKLLLYIAKKDSSLMEATRLESINLHGWEFQNTNRVIEDLPGFIAGKTGFSDLAGSNLAVVVDNGFNRPFVIVVLGSTIDGRFNDIKNLFNAAVAETEN</sequence>
<dbReference type="GO" id="GO:0071555">
    <property type="term" value="P:cell wall organization"/>
    <property type="evidence" value="ECO:0007669"/>
    <property type="project" value="UniProtKB-KW"/>
</dbReference>
<evidence type="ECO:0000313" key="12">
    <source>
        <dbReference type="EMBL" id="PJC25215.1"/>
    </source>
</evidence>
<dbReference type="GO" id="GO:0008360">
    <property type="term" value="P:regulation of cell shape"/>
    <property type="evidence" value="ECO:0007669"/>
    <property type="project" value="UniProtKB-KW"/>
</dbReference>
<evidence type="ECO:0000259" key="11">
    <source>
        <dbReference type="Pfam" id="PF00768"/>
    </source>
</evidence>
<keyword evidence="10" id="KW-0472">Membrane</keyword>
<dbReference type="InterPro" id="IPR018044">
    <property type="entry name" value="Peptidase_S11"/>
</dbReference>
<dbReference type="PRINTS" id="PR00725">
    <property type="entry name" value="DADACBPTASE1"/>
</dbReference>
<feature type="binding site" evidence="8">
    <location>
        <position position="261"/>
    </location>
    <ligand>
        <name>substrate</name>
    </ligand>
</feature>
<dbReference type="EMBL" id="PFSH01000021">
    <property type="protein sequence ID" value="PJC25215.1"/>
    <property type="molecule type" value="Genomic_DNA"/>
</dbReference>
<evidence type="ECO:0000256" key="2">
    <source>
        <dbReference type="ARBA" id="ARBA00022729"/>
    </source>
</evidence>
<comment type="caution">
    <text evidence="12">The sequence shown here is derived from an EMBL/GenBank/DDBJ whole genome shotgun (WGS) entry which is preliminary data.</text>
</comment>
<dbReference type="InterPro" id="IPR012338">
    <property type="entry name" value="Beta-lactam/transpept-like"/>
</dbReference>
<comment type="similarity">
    <text evidence="1 9">Belongs to the peptidase S11 family.</text>
</comment>
<protein>
    <recommendedName>
        <fullName evidence="11">Peptidase S11 D-alanyl-D-alanine carboxypeptidase A N-terminal domain-containing protein</fullName>
    </recommendedName>
</protein>
<keyword evidence="2" id="KW-0732">Signal</keyword>
<evidence type="ECO:0000256" key="6">
    <source>
        <dbReference type="ARBA" id="ARBA00023316"/>
    </source>
</evidence>
<evidence type="ECO:0000256" key="7">
    <source>
        <dbReference type="PIRSR" id="PIRSR618044-1"/>
    </source>
</evidence>
<dbReference type="PANTHER" id="PTHR21581">
    <property type="entry name" value="D-ALANYL-D-ALANINE CARBOXYPEPTIDASE"/>
    <property type="match status" value="1"/>
</dbReference>
<dbReference type="PANTHER" id="PTHR21581:SF6">
    <property type="entry name" value="TRAFFICKING PROTEIN PARTICLE COMPLEX SUBUNIT 12"/>
    <property type="match status" value="1"/>
</dbReference>
<feature type="active site" description="Proton acceptor" evidence="7">
    <location>
        <position position="103"/>
    </location>
</feature>
<keyword evidence="10" id="KW-1133">Transmembrane helix</keyword>
<feature type="active site" evidence="7">
    <location>
        <position position="154"/>
    </location>
</feature>
<organism evidence="12 13">
    <name type="scientific">Candidatus Tagabacteria bacterium CG_4_9_14_0_2_um_filter_41_11</name>
    <dbReference type="NCBI Taxonomy" id="1975019"/>
    <lineage>
        <taxon>Bacteria</taxon>
        <taxon>Candidatus Tagaibacteriota</taxon>
    </lineage>
</organism>
<proteinExistence type="inferred from homology"/>
<keyword evidence="10" id="KW-0812">Transmembrane</keyword>
<evidence type="ECO:0000313" key="13">
    <source>
        <dbReference type="Proteomes" id="UP000230228"/>
    </source>
</evidence>
<feature type="domain" description="Peptidase S11 D-alanyl-D-alanine carboxypeptidase A N-terminal" evidence="11">
    <location>
        <begin position="70"/>
        <end position="291"/>
    </location>
</feature>
<evidence type="ECO:0000256" key="5">
    <source>
        <dbReference type="ARBA" id="ARBA00022984"/>
    </source>
</evidence>
<evidence type="ECO:0000256" key="9">
    <source>
        <dbReference type="RuleBase" id="RU004016"/>
    </source>
</evidence>
<gene>
    <name evidence="12" type="ORF">CO056_01220</name>
</gene>
<dbReference type="GO" id="GO:0009002">
    <property type="term" value="F:serine-type D-Ala-D-Ala carboxypeptidase activity"/>
    <property type="evidence" value="ECO:0007669"/>
    <property type="project" value="InterPro"/>
</dbReference>
<dbReference type="InterPro" id="IPR001967">
    <property type="entry name" value="Peptidase_S11_N"/>
</dbReference>
<name>A0A2M8ER62_9BACT</name>
<dbReference type="Proteomes" id="UP000230228">
    <property type="component" value="Unassembled WGS sequence"/>
</dbReference>
<evidence type="ECO:0000256" key="4">
    <source>
        <dbReference type="ARBA" id="ARBA00022960"/>
    </source>
</evidence>
<dbReference type="GO" id="GO:0006508">
    <property type="term" value="P:proteolysis"/>
    <property type="evidence" value="ECO:0007669"/>
    <property type="project" value="InterPro"/>
</dbReference>